<gene>
    <name evidence="3" type="ORF">DTL70_16270</name>
</gene>
<feature type="signal peptide" evidence="2">
    <location>
        <begin position="1"/>
        <end position="27"/>
    </location>
</feature>
<evidence type="ECO:0000313" key="4">
    <source>
        <dbReference type="Proteomes" id="UP000252914"/>
    </source>
</evidence>
<evidence type="ECO:0000256" key="1">
    <source>
        <dbReference type="SAM" id="MobiDB-lite"/>
    </source>
</evidence>
<feature type="compositionally biased region" description="Basic residues" evidence="1">
    <location>
        <begin position="99"/>
        <end position="108"/>
    </location>
</feature>
<dbReference type="EMBL" id="QOIN01000045">
    <property type="protein sequence ID" value="RCG22026.1"/>
    <property type="molecule type" value="Genomic_DNA"/>
</dbReference>
<evidence type="ECO:0000313" key="3">
    <source>
        <dbReference type="EMBL" id="RCG22026.1"/>
    </source>
</evidence>
<dbReference type="Proteomes" id="UP000252914">
    <property type="component" value="Unassembled WGS sequence"/>
</dbReference>
<accession>A0A367EV66</accession>
<dbReference type="AlphaFoldDB" id="A0A367EV66"/>
<evidence type="ECO:0008006" key="5">
    <source>
        <dbReference type="Google" id="ProtNLM"/>
    </source>
</evidence>
<reference evidence="3 4" key="1">
    <citation type="submission" date="2018-06" db="EMBL/GenBank/DDBJ databases">
        <title>Streptomyces reniochalinae sp. nov. and Streptomyces diacarnus sp. nov. from marine sponges.</title>
        <authorList>
            <person name="Li L."/>
        </authorList>
    </citation>
    <scope>NUCLEOTIDE SEQUENCE [LARGE SCALE GENOMIC DNA]</scope>
    <source>
        <strain evidence="3 4">LHW51701</strain>
    </source>
</reference>
<name>A0A367EV66_9ACTN</name>
<feature type="compositionally biased region" description="Basic and acidic residues" evidence="1">
    <location>
        <begin position="84"/>
        <end position="98"/>
    </location>
</feature>
<evidence type="ECO:0000256" key="2">
    <source>
        <dbReference type="SAM" id="SignalP"/>
    </source>
</evidence>
<sequence>MRKIAESCVALCLIGGVCLSMAGPAHADRKHREKASGANDHGDIVTEVSRVQITGGGDTGKDTVKLTPENSNWEPPACWYEPKTSPKELKEKIESAKPEKRKPKKKKKPETIFDELEESNQDAADAVSNQVVGLYEDYYQTDKYEDYNIDKQGEGMFWEGVRNPDRADDPDSYKCSQHAYWVPDGETPKDVPLAVSPKVLAEYAYERLPIPRTEISLNPKGKQTVNLDTWVWADKKRFKKVSVTASLKNPAISATTTAEPVSLTLEPGTEDARTYPGSGTCKLGESYSAGKKDQTPPCGVRYLRATSKNGTYPLKATLTWEISWKGSDGSGATLPAGTFSTTEDLTVKEIQSIVRD</sequence>
<proteinExistence type="predicted"/>
<organism evidence="3 4">
    <name type="scientific">Streptomyces diacarni</name>
    <dbReference type="NCBI Taxonomy" id="2800381"/>
    <lineage>
        <taxon>Bacteria</taxon>
        <taxon>Bacillati</taxon>
        <taxon>Actinomycetota</taxon>
        <taxon>Actinomycetes</taxon>
        <taxon>Kitasatosporales</taxon>
        <taxon>Streptomycetaceae</taxon>
        <taxon>Streptomyces</taxon>
    </lineage>
</organism>
<feature type="chain" id="PRO_5017026635" description="Secreted protein" evidence="2">
    <location>
        <begin position="28"/>
        <end position="356"/>
    </location>
</feature>
<protein>
    <recommendedName>
        <fullName evidence="5">Secreted protein</fullName>
    </recommendedName>
</protein>
<keyword evidence="4" id="KW-1185">Reference proteome</keyword>
<keyword evidence="2" id="KW-0732">Signal</keyword>
<comment type="caution">
    <text evidence="3">The sequence shown here is derived from an EMBL/GenBank/DDBJ whole genome shotgun (WGS) entry which is preliminary data.</text>
</comment>
<feature type="region of interest" description="Disordered" evidence="1">
    <location>
        <begin position="50"/>
        <end position="109"/>
    </location>
</feature>